<dbReference type="Proteomes" id="UP001633002">
    <property type="component" value="Unassembled WGS sequence"/>
</dbReference>
<accession>A0ABD3I3J8</accession>
<comment type="caution">
    <text evidence="1">The sequence shown here is derived from an EMBL/GenBank/DDBJ whole genome shotgun (WGS) entry which is preliminary data.</text>
</comment>
<dbReference type="EMBL" id="JBJQOH010000002">
    <property type="protein sequence ID" value="KAL3698283.1"/>
    <property type="molecule type" value="Genomic_DNA"/>
</dbReference>
<evidence type="ECO:0000313" key="1">
    <source>
        <dbReference type="EMBL" id="KAL3698283.1"/>
    </source>
</evidence>
<organism evidence="1 2">
    <name type="scientific">Riccia sorocarpa</name>
    <dbReference type="NCBI Taxonomy" id="122646"/>
    <lineage>
        <taxon>Eukaryota</taxon>
        <taxon>Viridiplantae</taxon>
        <taxon>Streptophyta</taxon>
        <taxon>Embryophyta</taxon>
        <taxon>Marchantiophyta</taxon>
        <taxon>Marchantiopsida</taxon>
        <taxon>Marchantiidae</taxon>
        <taxon>Marchantiales</taxon>
        <taxon>Ricciaceae</taxon>
        <taxon>Riccia</taxon>
    </lineage>
</organism>
<evidence type="ECO:0000313" key="2">
    <source>
        <dbReference type="Proteomes" id="UP001633002"/>
    </source>
</evidence>
<sequence length="172" mass="20320">MTRPRITHENRYELPRYIKMEYPQWYFIHYIPGNDDKGWTEREKDLGLEYYVCRKKDCAYGALKKMDLATHMLTYHGETLRGNVTRSIASRHPYSSIPKDESGGARMTCIYMRRFPSRALINMRNWPNTNLKEAADKRQCQMNSGCFYVVRLTEFSLQLGSSYAIEFKDKCS</sequence>
<protein>
    <recommendedName>
        <fullName evidence="3">C2H2-type domain-containing protein</fullName>
    </recommendedName>
</protein>
<name>A0ABD3I3J8_9MARC</name>
<reference evidence="1 2" key="1">
    <citation type="submission" date="2024-09" db="EMBL/GenBank/DDBJ databases">
        <title>Chromosome-scale assembly of Riccia sorocarpa.</title>
        <authorList>
            <person name="Paukszto L."/>
        </authorList>
    </citation>
    <scope>NUCLEOTIDE SEQUENCE [LARGE SCALE GENOMIC DNA]</scope>
    <source>
        <strain evidence="1">LP-2024</strain>
        <tissue evidence="1">Aerial parts of the thallus</tissue>
    </source>
</reference>
<evidence type="ECO:0008006" key="3">
    <source>
        <dbReference type="Google" id="ProtNLM"/>
    </source>
</evidence>
<proteinExistence type="predicted"/>
<dbReference type="AlphaFoldDB" id="A0ABD3I3J8"/>
<gene>
    <name evidence="1" type="ORF">R1sor_012359</name>
</gene>
<keyword evidence="2" id="KW-1185">Reference proteome</keyword>